<feature type="repeat" description="PPR" evidence="3">
    <location>
        <begin position="76"/>
        <end position="110"/>
    </location>
</feature>
<dbReference type="Proteomes" id="UP001141806">
    <property type="component" value="Unassembled WGS sequence"/>
</dbReference>
<sequence>MSKSIASKLILKNPCLPLLESCRSMAELKQIHAQIYRTGLWEDHVASTKLLETLILLNSTNLHYLRLVFHQMQMPNTFTWNAIIRAHSRTRYPSLCISLYKEMLQRGAKPNGITLSFVSKTCADGGNVEVLLGLQGQVLVLGFCSDVFVLNSLISSYSVCGYVDFARKLFDELPQRDLISWTTVINSYVRGGRAKEAIKLFFQMEKERLELDEVTVVAVFTASAQLGDLNLGTRLECLVRDFGVEFNSYMINALIDMYSKCGSITNARKHFDNMAHKNVVSWNSMVSGYGRSGNMDEARKLFDMIPEKNEISWSALLNGYAQNGAFREALMVFHEMQAKGISPNDASITGAIAACAHLGALELGREIHSCLDDQKIRSDVLLGTALVDMYAKCGYLDVSHKLFDMISKKNAISYNVMMSGLAIHGKASGCVEIFSKMVNAGIQPDSVTFVGILSGCAHAGWVKEGKKYFNLMTQVYGIAPRLEHISCMVYLMGRIGDLDEAHDFVRNSPVKADVSIWGALLSACKIHGNVELGELVAKKILELDPCHGGAYALLSSLYAAANRWEDVMKIRKKMKETGVRSRPGWSSIEIKGKVHEFHVRENLHPEIKQIWSILSSMNSQMVKLD</sequence>
<dbReference type="Pfam" id="PF20431">
    <property type="entry name" value="E_motif"/>
    <property type="match status" value="1"/>
</dbReference>
<reference evidence="4" key="1">
    <citation type="journal article" date="2023" name="Plant J.">
        <title>The genome of the king protea, Protea cynaroides.</title>
        <authorList>
            <person name="Chang J."/>
            <person name="Duong T.A."/>
            <person name="Schoeman C."/>
            <person name="Ma X."/>
            <person name="Roodt D."/>
            <person name="Barker N."/>
            <person name="Li Z."/>
            <person name="Van de Peer Y."/>
            <person name="Mizrachi E."/>
        </authorList>
    </citation>
    <scope>NUCLEOTIDE SEQUENCE</scope>
    <source>
        <tissue evidence="4">Young leaves</tissue>
    </source>
</reference>
<evidence type="ECO:0000313" key="5">
    <source>
        <dbReference type="Proteomes" id="UP001141806"/>
    </source>
</evidence>
<dbReference type="FunFam" id="1.25.40.10:FF:000690">
    <property type="entry name" value="Pentatricopeptide repeat-containing protein"/>
    <property type="match status" value="1"/>
</dbReference>
<feature type="repeat" description="PPR" evidence="3">
    <location>
        <begin position="410"/>
        <end position="444"/>
    </location>
</feature>
<evidence type="ECO:0000313" key="4">
    <source>
        <dbReference type="EMBL" id="KAJ4960428.1"/>
    </source>
</evidence>
<dbReference type="InterPro" id="IPR046848">
    <property type="entry name" value="E_motif"/>
</dbReference>
<dbReference type="FunFam" id="1.25.40.10:FF:000348">
    <property type="entry name" value="Pentatricopeptide repeat-containing protein chloroplastic"/>
    <property type="match status" value="1"/>
</dbReference>
<dbReference type="GO" id="GO:0003729">
    <property type="term" value="F:mRNA binding"/>
    <property type="evidence" value="ECO:0007669"/>
    <property type="project" value="UniProtKB-ARBA"/>
</dbReference>
<dbReference type="OrthoDB" id="185373at2759"/>
<name>A0A9Q0H8W4_9MAGN</name>
<feature type="repeat" description="PPR" evidence="3">
    <location>
        <begin position="146"/>
        <end position="176"/>
    </location>
</feature>
<feature type="repeat" description="PPR" evidence="3">
    <location>
        <begin position="278"/>
        <end position="308"/>
    </location>
</feature>
<dbReference type="InterPro" id="IPR046960">
    <property type="entry name" value="PPR_At4g14850-like_plant"/>
</dbReference>
<dbReference type="Pfam" id="PF12854">
    <property type="entry name" value="PPR_1"/>
    <property type="match status" value="1"/>
</dbReference>
<dbReference type="Pfam" id="PF13041">
    <property type="entry name" value="PPR_2"/>
    <property type="match status" value="4"/>
</dbReference>
<evidence type="ECO:0008006" key="6">
    <source>
        <dbReference type="Google" id="ProtNLM"/>
    </source>
</evidence>
<protein>
    <recommendedName>
        <fullName evidence="6">Pentatricopeptide repeat-containing protein</fullName>
    </recommendedName>
</protein>
<feature type="repeat" description="PPR" evidence="3">
    <location>
        <begin position="309"/>
        <end position="343"/>
    </location>
</feature>
<dbReference type="AlphaFoldDB" id="A0A9Q0H8W4"/>
<dbReference type="Pfam" id="PF01535">
    <property type="entry name" value="PPR"/>
    <property type="match status" value="2"/>
</dbReference>
<comment type="similarity">
    <text evidence="1">Belongs to the PPR family. PCMP-H subfamily.</text>
</comment>
<dbReference type="PANTHER" id="PTHR47926:SF436">
    <property type="entry name" value="PENTATRICOPEPTIDE REPEAT-CONTAINING PROTEIN ELI1, CHLOROPLASTIC-LIKE ISOFORM X2"/>
    <property type="match status" value="1"/>
</dbReference>
<dbReference type="InterPro" id="IPR011990">
    <property type="entry name" value="TPR-like_helical_dom_sf"/>
</dbReference>
<dbReference type="GO" id="GO:0009451">
    <property type="term" value="P:RNA modification"/>
    <property type="evidence" value="ECO:0007669"/>
    <property type="project" value="InterPro"/>
</dbReference>
<organism evidence="4 5">
    <name type="scientific">Protea cynaroides</name>
    <dbReference type="NCBI Taxonomy" id="273540"/>
    <lineage>
        <taxon>Eukaryota</taxon>
        <taxon>Viridiplantae</taxon>
        <taxon>Streptophyta</taxon>
        <taxon>Embryophyta</taxon>
        <taxon>Tracheophyta</taxon>
        <taxon>Spermatophyta</taxon>
        <taxon>Magnoliopsida</taxon>
        <taxon>Proteales</taxon>
        <taxon>Proteaceae</taxon>
        <taxon>Protea</taxon>
    </lineage>
</organism>
<dbReference type="PANTHER" id="PTHR47926">
    <property type="entry name" value="PENTATRICOPEPTIDE REPEAT-CONTAINING PROTEIN"/>
    <property type="match status" value="1"/>
</dbReference>
<gene>
    <name evidence="4" type="ORF">NE237_020338</name>
</gene>
<evidence type="ECO:0000256" key="1">
    <source>
        <dbReference type="ARBA" id="ARBA00006643"/>
    </source>
</evidence>
<comment type="caution">
    <text evidence="4">The sequence shown here is derived from an EMBL/GenBank/DDBJ whole genome shotgun (WGS) entry which is preliminary data.</text>
</comment>
<proteinExistence type="inferred from homology"/>
<evidence type="ECO:0000256" key="3">
    <source>
        <dbReference type="PROSITE-ProRule" id="PRU00708"/>
    </source>
</evidence>
<keyword evidence="2" id="KW-0677">Repeat</keyword>
<dbReference type="PROSITE" id="PS51375">
    <property type="entry name" value="PPR"/>
    <property type="match status" value="6"/>
</dbReference>
<dbReference type="NCBIfam" id="TIGR00756">
    <property type="entry name" value="PPR"/>
    <property type="match status" value="6"/>
</dbReference>
<feature type="repeat" description="PPR" evidence="3">
    <location>
        <begin position="177"/>
        <end position="211"/>
    </location>
</feature>
<keyword evidence="5" id="KW-1185">Reference proteome</keyword>
<dbReference type="Gene3D" id="1.25.40.10">
    <property type="entry name" value="Tetratricopeptide repeat domain"/>
    <property type="match status" value="4"/>
</dbReference>
<dbReference type="InterPro" id="IPR002885">
    <property type="entry name" value="PPR_rpt"/>
</dbReference>
<dbReference type="EMBL" id="JAMYWD010000009">
    <property type="protein sequence ID" value="KAJ4960428.1"/>
    <property type="molecule type" value="Genomic_DNA"/>
</dbReference>
<accession>A0A9Q0H8W4</accession>
<evidence type="ECO:0000256" key="2">
    <source>
        <dbReference type="ARBA" id="ARBA00022737"/>
    </source>
</evidence>